<evidence type="ECO:0000259" key="1">
    <source>
        <dbReference type="Pfam" id="PF16976"/>
    </source>
</evidence>
<accession>X0WD91</accession>
<proteinExistence type="predicted"/>
<feature type="domain" description="Flp pilus assembly protein RcpC/CpaB" evidence="1">
    <location>
        <begin position="76"/>
        <end position="176"/>
    </location>
</feature>
<dbReference type="EMBL" id="BARS01025999">
    <property type="protein sequence ID" value="GAG10646.1"/>
    <property type="molecule type" value="Genomic_DNA"/>
</dbReference>
<sequence length="228" mass="25363">QVNVVLVKTDLAAGTVLNGTNVEAVAIPREVADRALGLYLFEEVTMGVTKVYRTVAMNDLLRGRDMEQRVAVEHVLAKLMKDNRQAISFPVDSREPSAFVVPGSRVDLWGPVYIPGQTARTQLIIENLEVLSVDGQTDPEQVRRNFRSVEVHVPTELVSKLKEVQRRLGGPLSLSVRAPNNMIMKYPYDRTHPELGGTIAKPVADSLARPFAGERARRFDEDESAFDQ</sequence>
<comment type="caution">
    <text evidence="2">The sequence shown here is derived from an EMBL/GenBank/DDBJ whole genome shotgun (WGS) entry which is preliminary data.</text>
</comment>
<name>X0WD91_9ZZZZ</name>
<feature type="non-terminal residue" evidence="2">
    <location>
        <position position="1"/>
    </location>
</feature>
<organism evidence="2">
    <name type="scientific">marine sediment metagenome</name>
    <dbReference type="NCBI Taxonomy" id="412755"/>
    <lineage>
        <taxon>unclassified sequences</taxon>
        <taxon>metagenomes</taxon>
        <taxon>ecological metagenomes</taxon>
    </lineage>
</organism>
<gene>
    <name evidence="2" type="ORF">S01H1_41020</name>
</gene>
<evidence type="ECO:0000313" key="2">
    <source>
        <dbReference type="EMBL" id="GAG10646.1"/>
    </source>
</evidence>
<dbReference type="Pfam" id="PF16976">
    <property type="entry name" value="RcpC"/>
    <property type="match status" value="1"/>
</dbReference>
<reference evidence="2" key="1">
    <citation type="journal article" date="2014" name="Front. Microbiol.">
        <title>High frequency of phylogenetically diverse reductive dehalogenase-homologous genes in deep subseafloor sedimentary metagenomes.</title>
        <authorList>
            <person name="Kawai M."/>
            <person name="Futagami T."/>
            <person name="Toyoda A."/>
            <person name="Takaki Y."/>
            <person name="Nishi S."/>
            <person name="Hori S."/>
            <person name="Arai W."/>
            <person name="Tsubouchi T."/>
            <person name="Morono Y."/>
            <person name="Uchiyama I."/>
            <person name="Ito T."/>
            <person name="Fujiyama A."/>
            <person name="Inagaki F."/>
            <person name="Takami H."/>
        </authorList>
    </citation>
    <scope>NUCLEOTIDE SEQUENCE</scope>
    <source>
        <strain evidence="2">Expedition CK06-06</strain>
    </source>
</reference>
<protein>
    <recommendedName>
        <fullName evidence="1">Flp pilus assembly protein RcpC/CpaB domain-containing protein</fullName>
    </recommendedName>
</protein>
<dbReference type="AlphaFoldDB" id="X0WD91"/>
<dbReference type="InterPro" id="IPR031571">
    <property type="entry name" value="RcpC_dom"/>
</dbReference>